<feature type="compositionally biased region" description="Acidic residues" evidence="1">
    <location>
        <begin position="998"/>
        <end position="1012"/>
    </location>
</feature>
<feature type="compositionally biased region" description="Low complexity" evidence="1">
    <location>
        <begin position="1159"/>
        <end position="1172"/>
    </location>
</feature>
<feature type="compositionally biased region" description="Low complexity" evidence="1">
    <location>
        <begin position="1039"/>
        <end position="1082"/>
    </location>
</feature>
<feature type="compositionally biased region" description="Gly residues" evidence="1">
    <location>
        <begin position="226"/>
        <end position="237"/>
    </location>
</feature>
<name>A0A0G4GB22_9ALVE</name>
<evidence type="ECO:0000256" key="1">
    <source>
        <dbReference type="SAM" id="MobiDB-lite"/>
    </source>
</evidence>
<feature type="region of interest" description="Disordered" evidence="1">
    <location>
        <begin position="680"/>
        <end position="728"/>
    </location>
</feature>
<feature type="region of interest" description="Disordered" evidence="1">
    <location>
        <begin position="526"/>
        <end position="581"/>
    </location>
</feature>
<feature type="region of interest" description="Disordered" evidence="1">
    <location>
        <begin position="785"/>
        <end position="839"/>
    </location>
</feature>
<feature type="region of interest" description="Disordered" evidence="1">
    <location>
        <begin position="897"/>
        <end position="933"/>
    </location>
</feature>
<feature type="region of interest" description="Disordered" evidence="1">
    <location>
        <begin position="390"/>
        <end position="480"/>
    </location>
</feature>
<sequence>MPTITCPVCRQHTSLLVCSDCVETRISEKKATGAIQEVEEARQAILAKCEKLCKCKEEGVAREDCGKVPKRRELEEKVARLRLRLDTLRKAKEEQEERTAQLQQTAQRKDQETKQLRARVKTLQSSTQLLGARFPLRFSEFLRDPMAGEALLYRMQLHPYRELRACLEALDSVQKEKCREVCDMFPLRSVPAPSFGSPSRPPQVVGAGGGVGAQSQSASRLLERSGGSGVLGGGGGDSMSLTGTAGGASEASLLLKREGEGSRERGKEGEGGTMQTTTTLRDMQADREREKEAALLQAVTSHRDRHQRPTLFYAGACSLRLPVSRPMSDEERLQKLGAARNLVQQLQTLSRILEVSLPSPVLYSRVQSFSGVQDRAYSGFVSASEEGRLLPAPLTPSAPPESPADEVQLQQAQAQRKGKAGKEPTLHLAPMPIDLGEGTREGDVEASQWPSTSMVTSSRVAGSGGGNTGVSSFAGGGGGNLRVDNRTGEFVRGAGAELEGAGGGLASSVASERSIGGLGRKAGAVWSRGGGGGSPVPSTESPVPVFVSGGREESSGEREKKEGGEEQKGDEEAGKGVDREGWCVEGGGGDAEGNGRSYAEAYPRVLCRRTGVVLTLHLPHRWTAVTTSIDRFGASVGALGSSAARRVQGLPENLVAAASSFRTNLVAAFGERLGGNTGIQGVSLSPGAPEDERGLEESTGEGRFTSSSMGRTGELGELGDEEEGGVYGGSEALEYLPRFVEVVDGEGMYPDRGVGMFEEDIRREEWDVRGDGCVPFLMPLKAERVGEAETVSDSESQSDSDSMGEAEGPPELMQQERMSPRSGSSDGAASAVAVSIPDTEDARLLRERLERENEEGAGVHAGTQPVVSSVVRQVRGRLGDALSTLSTAVAAAAAPLPGKGRWRRGKNGPGGRGVRAAAGTQQQQQGNAESEGSEMIWQKGVERIDSCLETLCRCRGVRESLIARAWEEREGPTFRLLLLLINTFRENAEEDEWDIATEGSALEEVDPDPEGTDDGRATVTDTQRSGRGGGGLMGTDARSSPSLHPASGGPAASPTSNSSSSHFRSSSPAPSGSSGTASAAAGLAASLTASLSQALSFGPSAAGGRLSDSAESRRRAGSEDISFSGGSAGGRRDAGGSQRGTGAMASVLGRGLVSLASSFSFRSSSVSGSTSVDRSREMQGSRRLTGRGGSESGPTVRVTVCQQEGGGEGHRGDPSETPGDSQLDEEPDASQQMRRQRQTERSGEGAHGSGGGLPGAGRTGDRPDGLYVVAEEMSGDEDGDDAWEHLSFQTE</sequence>
<feature type="compositionally biased region" description="Gly residues" evidence="1">
    <location>
        <begin position="1245"/>
        <end position="1258"/>
    </location>
</feature>
<feature type="region of interest" description="Disordered" evidence="1">
    <location>
        <begin position="1097"/>
        <end position="1142"/>
    </location>
</feature>
<gene>
    <name evidence="2" type="ORF">Cvel_21095</name>
</gene>
<proteinExistence type="predicted"/>
<feature type="compositionally biased region" description="Polar residues" evidence="1">
    <location>
        <begin position="448"/>
        <end position="460"/>
    </location>
</feature>
<feature type="compositionally biased region" description="Basic and acidic residues" evidence="1">
    <location>
        <begin position="1108"/>
        <end position="1118"/>
    </location>
</feature>
<feature type="compositionally biased region" description="Low complexity" evidence="1">
    <location>
        <begin position="914"/>
        <end position="928"/>
    </location>
</feature>
<reference evidence="2" key="1">
    <citation type="submission" date="2014-11" db="EMBL/GenBank/DDBJ databases">
        <authorList>
            <person name="Otto D Thomas"/>
            <person name="Naeem Raeece"/>
        </authorList>
    </citation>
    <scope>NUCLEOTIDE SEQUENCE</scope>
</reference>
<feature type="compositionally biased region" description="Pro residues" evidence="1">
    <location>
        <begin position="393"/>
        <end position="402"/>
    </location>
</feature>
<feature type="compositionally biased region" description="Low complexity" evidence="1">
    <location>
        <begin position="535"/>
        <end position="549"/>
    </location>
</feature>
<protein>
    <submittedName>
        <fullName evidence="2">Uncharacterized protein</fullName>
    </submittedName>
</protein>
<feature type="compositionally biased region" description="Acidic residues" evidence="1">
    <location>
        <begin position="790"/>
        <end position="804"/>
    </location>
</feature>
<accession>A0A0G4GB22</accession>
<feature type="region of interest" description="Disordered" evidence="1">
    <location>
        <begin position="94"/>
        <end position="113"/>
    </location>
</feature>
<feature type="region of interest" description="Disordered" evidence="1">
    <location>
        <begin position="190"/>
        <end position="245"/>
    </location>
</feature>
<feature type="region of interest" description="Disordered" evidence="1">
    <location>
        <begin position="1159"/>
        <end position="1291"/>
    </location>
</feature>
<evidence type="ECO:0000313" key="2">
    <source>
        <dbReference type="EMBL" id="CEM26345.1"/>
    </source>
</evidence>
<feature type="region of interest" description="Disordered" evidence="1">
    <location>
        <begin position="998"/>
        <end position="1082"/>
    </location>
</feature>
<dbReference type="EMBL" id="CDMZ01001049">
    <property type="protein sequence ID" value="CEM26345.1"/>
    <property type="molecule type" value="Genomic_DNA"/>
</dbReference>
<feature type="compositionally biased region" description="Basic and acidic residues" evidence="1">
    <location>
        <begin position="550"/>
        <end position="581"/>
    </location>
</feature>
<feature type="compositionally biased region" description="Gly residues" evidence="1">
    <location>
        <begin position="462"/>
        <end position="480"/>
    </location>
</feature>
<feature type="compositionally biased region" description="Low complexity" evidence="1">
    <location>
        <begin position="822"/>
        <end position="835"/>
    </location>
</feature>
<organism evidence="2">
    <name type="scientific">Chromera velia CCMP2878</name>
    <dbReference type="NCBI Taxonomy" id="1169474"/>
    <lineage>
        <taxon>Eukaryota</taxon>
        <taxon>Sar</taxon>
        <taxon>Alveolata</taxon>
        <taxon>Colpodellida</taxon>
        <taxon>Chromeraceae</taxon>
        <taxon>Chromera</taxon>
    </lineage>
</organism>
<dbReference type="VEuPathDB" id="CryptoDB:Cvel_21095"/>